<organism evidence="1 2">
    <name type="scientific">Grifola frondosa</name>
    <name type="common">Maitake</name>
    <name type="synonym">Polyporus frondosus</name>
    <dbReference type="NCBI Taxonomy" id="5627"/>
    <lineage>
        <taxon>Eukaryota</taxon>
        <taxon>Fungi</taxon>
        <taxon>Dikarya</taxon>
        <taxon>Basidiomycota</taxon>
        <taxon>Agaricomycotina</taxon>
        <taxon>Agaricomycetes</taxon>
        <taxon>Polyporales</taxon>
        <taxon>Grifolaceae</taxon>
        <taxon>Grifola</taxon>
    </lineage>
</organism>
<keyword evidence="2" id="KW-1185">Reference proteome</keyword>
<sequence length="140" mass="15696">MYSLYPVVLSISRRRRPRNSILIICASPRIDSPFAPQFRTVLSQQNMGFYYFMRASHCLSFGSDRGQTILTNASSRSILKTSEEGDTDVTIFLTKVFSEPTRETAQQERPAEIRVVDVHSTGRVKLSLIGGNLHVASNVT</sequence>
<dbReference type="EMBL" id="LUGG01000006">
    <property type="protein sequence ID" value="OBZ73749.1"/>
    <property type="molecule type" value="Genomic_DNA"/>
</dbReference>
<evidence type="ECO:0000313" key="1">
    <source>
        <dbReference type="EMBL" id="OBZ73749.1"/>
    </source>
</evidence>
<dbReference type="AlphaFoldDB" id="A0A1C7MBH0"/>
<name>A0A1C7MBH0_GRIFR</name>
<gene>
    <name evidence="1" type="ORF">A0H81_06214</name>
</gene>
<reference evidence="1 2" key="1">
    <citation type="submission" date="2016-03" db="EMBL/GenBank/DDBJ databases">
        <title>Whole genome sequencing of Grifola frondosa 9006-11.</title>
        <authorList>
            <person name="Min B."/>
            <person name="Park H."/>
            <person name="Kim J.-G."/>
            <person name="Cho H."/>
            <person name="Oh Y.-L."/>
            <person name="Kong W.-S."/>
            <person name="Choi I.-G."/>
        </authorList>
    </citation>
    <scope>NUCLEOTIDE SEQUENCE [LARGE SCALE GENOMIC DNA]</scope>
    <source>
        <strain evidence="1 2">9006-11</strain>
    </source>
</reference>
<protein>
    <submittedName>
        <fullName evidence="1">Uncharacterized protein</fullName>
    </submittedName>
</protein>
<proteinExistence type="predicted"/>
<evidence type="ECO:0000313" key="2">
    <source>
        <dbReference type="Proteomes" id="UP000092993"/>
    </source>
</evidence>
<comment type="caution">
    <text evidence="1">The sequence shown here is derived from an EMBL/GenBank/DDBJ whole genome shotgun (WGS) entry which is preliminary data.</text>
</comment>
<accession>A0A1C7MBH0</accession>
<dbReference type="Proteomes" id="UP000092993">
    <property type="component" value="Unassembled WGS sequence"/>
</dbReference>